<protein>
    <submittedName>
        <fullName evidence="1">NAD(P)/FAD-dependent oxidoreductase</fullName>
    </submittedName>
</protein>
<dbReference type="InterPro" id="IPR036188">
    <property type="entry name" value="FAD/NAD-bd_sf"/>
</dbReference>
<name>A0A7L4P726_9CREN</name>
<dbReference type="PANTHER" id="PTHR42685:SF20">
    <property type="entry name" value="HYDROGENASE, PUTATIVE-RELATED"/>
    <property type="match status" value="1"/>
</dbReference>
<proteinExistence type="predicted"/>
<dbReference type="InterPro" id="IPR050407">
    <property type="entry name" value="Geranylgeranyl_reductase"/>
</dbReference>
<sequence>MRATARVVGLGPSGSAFLHFYGAARGVERSPRYFKACGEAVPVETPLVGKEHVVDKVRLFRFYYWKREVGEVAYQKPRWYIIDKAKWVEQLRAAATGSGAVDGEVVVKAGGPYQSEGGKITVVRAYVEGVKLEDEAVYFVFPPDSVGFYWAFPHGGVYNVGGGFIGVENPVPLVRAFVQKWLGGGRVVDVRGAPLTVEPKIVLHDGEAFRIGEAAGLVYPLTGEGIRPGVLSAKALAEALTTKKPLETYRRAVADIAKQVEFQKRLLKAARRLIERGASIMELANDGVLRDYIEENLSARALFAALAKRPAVGVRLVAALIK</sequence>
<dbReference type="RefSeq" id="WP_011900132.1">
    <property type="nucleotide sequence ID" value="NZ_JAAVJF010000001.1"/>
</dbReference>
<gene>
    <name evidence="1" type="ORF">HC235_02450</name>
</gene>
<dbReference type="OMA" id="AYAKPRW"/>
<dbReference type="SUPFAM" id="SSF51905">
    <property type="entry name" value="FAD/NAD(P)-binding domain"/>
    <property type="match status" value="1"/>
</dbReference>
<dbReference type="Proteomes" id="UP000554766">
    <property type="component" value="Unassembled WGS sequence"/>
</dbReference>
<dbReference type="EMBL" id="JAAVJF010000001">
    <property type="protein sequence ID" value="NYR14838.1"/>
    <property type="molecule type" value="Genomic_DNA"/>
</dbReference>
<keyword evidence="2" id="KW-1185">Reference proteome</keyword>
<reference evidence="1 2" key="1">
    <citation type="journal article" date="2020" name="Nat. Commun.">
        <title>The structures of two archaeal type IV pili illuminate evolutionary relationships.</title>
        <authorList>
            <person name="Wang F."/>
            <person name="Baquero D.P."/>
            <person name="Su Z."/>
            <person name="Beltran L.C."/>
            <person name="Prangishvili D."/>
            <person name="Krupovic M."/>
            <person name="Egelman E.H."/>
        </authorList>
    </citation>
    <scope>NUCLEOTIDE SEQUENCE [LARGE SCALE GENOMIC DNA]</scope>
    <source>
        <strain evidence="1 2">2GA</strain>
    </source>
</reference>
<dbReference type="PANTHER" id="PTHR42685">
    <property type="entry name" value="GERANYLGERANYL DIPHOSPHATE REDUCTASE"/>
    <property type="match status" value="1"/>
</dbReference>
<dbReference type="AlphaFoldDB" id="A0A7L4P726"/>
<accession>A0A7L4P726</accession>
<comment type="caution">
    <text evidence="1">The sequence shown here is derived from an EMBL/GenBank/DDBJ whole genome shotgun (WGS) entry which is preliminary data.</text>
</comment>
<dbReference type="GeneID" id="5056108"/>
<evidence type="ECO:0000313" key="2">
    <source>
        <dbReference type="Proteomes" id="UP000554766"/>
    </source>
</evidence>
<organism evidence="1 2">
    <name type="scientific">Pyrobaculum arsenaticum</name>
    <dbReference type="NCBI Taxonomy" id="121277"/>
    <lineage>
        <taxon>Archaea</taxon>
        <taxon>Thermoproteota</taxon>
        <taxon>Thermoprotei</taxon>
        <taxon>Thermoproteales</taxon>
        <taxon>Thermoproteaceae</taxon>
        <taxon>Pyrobaculum</taxon>
    </lineage>
</organism>
<evidence type="ECO:0000313" key="1">
    <source>
        <dbReference type="EMBL" id="NYR14838.1"/>
    </source>
</evidence>
<dbReference type="Gene3D" id="3.50.50.60">
    <property type="entry name" value="FAD/NAD(P)-binding domain"/>
    <property type="match status" value="1"/>
</dbReference>